<name>A0A1G2G199_9BACT</name>
<dbReference type="PRINTS" id="PR00813">
    <property type="entry name" value="BCTERIALGSPG"/>
</dbReference>
<keyword evidence="4 6" id="KW-1133">Transmembrane helix</keyword>
<feature type="transmembrane region" description="Helical" evidence="6">
    <location>
        <begin position="12"/>
        <end position="34"/>
    </location>
</feature>
<dbReference type="EMBL" id="MHNI01000004">
    <property type="protein sequence ID" value="OGZ43640.1"/>
    <property type="molecule type" value="Genomic_DNA"/>
</dbReference>
<comment type="subcellular location">
    <subcellularLocation>
        <location evidence="1">Membrane</location>
        <topology evidence="1">Single-pass membrane protein</topology>
    </subcellularLocation>
</comment>
<dbReference type="GO" id="GO:0016020">
    <property type="term" value="C:membrane"/>
    <property type="evidence" value="ECO:0007669"/>
    <property type="project" value="UniProtKB-SubCell"/>
</dbReference>
<evidence type="ECO:0000313" key="8">
    <source>
        <dbReference type="Proteomes" id="UP000176700"/>
    </source>
</evidence>
<keyword evidence="2" id="KW-0488">Methylation</keyword>
<evidence type="ECO:0000256" key="4">
    <source>
        <dbReference type="ARBA" id="ARBA00022989"/>
    </source>
</evidence>
<dbReference type="InterPro" id="IPR012902">
    <property type="entry name" value="N_methyl_site"/>
</dbReference>
<evidence type="ECO:0000256" key="5">
    <source>
        <dbReference type="ARBA" id="ARBA00023136"/>
    </source>
</evidence>
<accession>A0A1G2G199</accession>
<evidence type="ECO:0000256" key="2">
    <source>
        <dbReference type="ARBA" id="ARBA00022481"/>
    </source>
</evidence>
<evidence type="ECO:0000256" key="1">
    <source>
        <dbReference type="ARBA" id="ARBA00004167"/>
    </source>
</evidence>
<comment type="caution">
    <text evidence="7">The sequence shown here is derived from an EMBL/GenBank/DDBJ whole genome shotgun (WGS) entry which is preliminary data.</text>
</comment>
<gene>
    <name evidence="7" type="ORF">A2W41_04825</name>
</gene>
<dbReference type="GO" id="GO:0015627">
    <property type="term" value="C:type II protein secretion system complex"/>
    <property type="evidence" value="ECO:0007669"/>
    <property type="project" value="InterPro"/>
</dbReference>
<dbReference type="NCBIfam" id="TIGR02532">
    <property type="entry name" value="IV_pilin_GFxxxE"/>
    <property type="match status" value="1"/>
</dbReference>
<evidence type="ECO:0000256" key="3">
    <source>
        <dbReference type="ARBA" id="ARBA00022692"/>
    </source>
</evidence>
<proteinExistence type="predicted"/>
<dbReference type="Gene3D" id="3.30.700.10">
    <property type="entry name" value="Glycoprotein, Type 4 Pilin"/>
    <property type="match status" value="1"/>
</dbReference>
<dbReference type="SUPFAM" id="SSF54523">
    <property type="entry name" value="Pili subunits"/>
    <property type="match status" value="1"/>
</dbReference>
<dbReference type="InterPro" id="IPR045584">
    <property type="entry name" value="Pilin-like"/>
</dbReference>
<evidence type="ECO:0000313" key="7">
    <source>
        <dbReference type="EMBL" id="OGZ43640.1"/>
    </source>
</evidence>
<keyword evidence="3 6" id="KW-0812">Transmembrane</keyword>
<dbReference type="PANTHER" id="PTHR30093">
    <property type="entry name" value="GENERAL SECRETION PATHWAY PROTEIN G"/>
    <property type="match status" value="1"/>
</dbReference>
<dbReference type="InterPro" id="IPR000983">
    <property type="entry name" value="Bac_GSPG_pilin"/>
</dbReference>
<keyword evidence="5 6" id="KW-0472">Membrane</keyword>
<dbReference type="GO" id="GO:0015628">
    <property type="term" value="P:protein secretion by the type II secretion system"/>
    <property type="evidence" value="ECO:0007669"/>
    <property type="project" value="InterPro"/>
</dbReference>
<sequence length="171" mass="18079">MFQYKSRRGGFTLIELLVVIAIIGILASIVLASLNSARQKSRDARRIADIKQIQLALELYFDSSRSYPVGAESGANFTGMAPTYIATIPVDPTNLATGYQYKSLTAGATPTDCTASPCNYYHLGASMEESGNTALTGDRDLGALGITDNFDGLNGACDASTGADTCYDVTP</sequence>
<dbReference type="PROSITE" id="PS00409">
    <property type="entry name" value="PROKAR_NTER_METHYL"/>
    <property type="match status" value="1"/>
</dbReference>
<protein>
    <recommendedName>
        <fullName evidence="9">Type II secretion system protein GspG C-terminal domain-containing protein</fullName>
    </recommendedName>
</protein>
<organism evidence="7 8">
    <name type="scientific">Candidatus Ryanbacteria bacterium RIFCSPHIGHO2_01_45_13</name>
    <dbReference type="NCBI Taxonomy" id="1802112"/>
    <lineage>
        <taxon>Bacteria</taxon>
        <taxon>Candidatus Ryaniibacteriota</taxon>
    </lineage>
</organism>
<dbReference type="Pfam" id="PF07963">
    <property type="entry name" value="N_methyl"/>
    <property type="match status" value="1"/>
</dbReference>
<evidence type="ECO:0000256" key="6">
    <source>
        <dbReference type="SAM" id="Phobius"/>
    </source>
</evidence>
<dbReference type="Proteomes" id="UP000176700">
    <property type="component" value="Unassembled WGS sequence"/>
</dbReference>
<reference evidence="7 8" key="1">
    <citation type="journal article" date="2016" name="Nat. Commun.">
        <title>Thousands of microbial genomes shed light on interconnected biogeochemical processes in an aquifer system.</title>
        <authorList>
            <person name="Anantharaman K."/>
            <person name="Brown C.T."/>
            <person name="Hug L.A."/>
            <person name="Sharon I."/>
            <person name="Castelle C.J."/>
            <person name="Probst A.J."/>
            <person name="Thomas B.C."/>
            <person name="Singh A."/>
            <person name="Wilkins M.J."/>
            <person name="Karaoz U."/>
            <person name="Brodie E.L."/>
            <person name="Williams K.H."/>
            <person name="Hubbard S.S."/>
            <person name="Banfield J.F."/>
        </authorList>
    </citation>
    <scope>NUCLEOTIDE SEQUENCE [LARGE SCALE GENOMIC DNA]</scope>
</reference>
<dbReference type="PANTHER" id="PTHR30093:SF44">
    <property type="entry name" value="TYPE II SECRETION SYSTEM CORE PROTEIN G"/>
    <property type="match status" value="1"/>
</dbReference>
<dbReference type="AlphaFoldDB" id="A0A1G2G199"/>
<evidence type="ECO:0008006" key="9">
    <source>
        <dbReference type="Google" id="ProtNLM"/>
    </source>
</evidence>